<keyword evidence="1" id="KW-0472">Membrane</keyword>
<comment type="caution">
    <text evidence="2">The sequence shown here is derived from an EMBL/GenBank/DDBJ whole genome shotgun (WGS) entry which is preliminary data.</text>
</comment>
<accession>A0A0F9UCM1</accession>
<feature type="transmembrane region" description="Helical" evidence="1">
    <location>
        <begin position="35"/>
        <end position="54"/>
    </location>
</feature>
<sequence>MKKNVNRFICWLFLMIMMFIIILIISGWLNISMDILYLWIMLCLLTVIWTYIIMKPWWEYKDEENN</sequence>
<protein>
    <submittedName>
        <fullName evidence="2">Uncharacterized protein</fullName>
    </submittedName>
</protein>
<evidence type="ECO:0000256" key="1">
    <source>
        <dbReference type="SAM" id="Phobius"/>
    </source>
</evidence>
<organism evidence="2">
    <name type="scientific">marine sediment metagenome</name>
    <dbReference type="NCBI Taxonomy" id="412755"/>
    <lineage>
        <taxon>unclassified sequences</taxon>
        <taxon>metagenomes</taxon>
        <taxon>ecological metagenomes</taxon>
    </lineage>
</organism>
<reference evidence="2" key="1">
    <citation type="journal article" date="2015" name="Nature">
        <title>Complex archaea that bridge the gap between prokaryotes and eukaryotes.</title>
        <authorList>
            <person name="Spang A."/>
            <person name="Saw J.H."/>
            <person name="Jorgensen S.L."/>
            <person name="Zaremba-Niedzwiedzka K."/>
            <person name="Martijn J."/>
            <person name="Lind A.E."/>
            <person name="van Eijk R."/>
            <person name="Schleper C."/>
            <person name="Guy L."/>
            <person name="Ettema T.J."/>
        </authorList>
    </citation>
    <scope>NUCLEOTIDE SEQUENCE</scope>
</reference>
<gene>
    <name evidence="2" type="ORF">LCGC14_0225090</name>
</gene>
<keyword evidence="1" id="KW-0812">Transmembrane</keyword>
<dbReference type="EMBL" id="LAZR01000107">
    <property type="protein sequence ID" value="KKN90925.1"/>
    <property type="molecule type" value="Genomic_DNA"/>
</dbReference>
<name>A0A0F9UCM1_9ZZZZ</name>
<evidence type="ECO:0000313" key="2">
    <source>
        <dbReference type="EMBL" id="KKN90925.1"/>
    </source>
</evidence>
<feature type="transmembrane region" description="Helical" evidence="1">
    <location>
        <begin position="9"/>
        <end position="29"/>
    </location>
</feature>
<keyword evidence="1" id="KW-1133">Transmembrane helix</keyword>
<dbReference type="AlphaFoldDB" id="A0A0F9UCM1"/>
<proteinExistence type="predicted"/>